<reference evidence="1" key="2">
    <citation type="submission" date="2022-06" db="UniProtKB">
        <authorList>
            <consortium name="EnsemblMetazoa"/>
        </authorList>
    </citation>
    <scope>IDENTIFICATION</scope>
    <source>
        <strain evidence="1">PS312</strain>
    </source>
</reference>
<accession>A0A8R1YV57</accession>
<dbReference type="AlphaFoldDB" id="A0A2A6CBK2"/>
<dbReference type="EnsemblMetazoa" id="PPA38727.1">
    <property type="protein sequence ID" value="PPA38727.1"/>
    <property type="gene ID" value="WBGene00277096"/>
</dbReference>
<evidence type="ECO:0000313" key="2">
    <source>
        <dbReference type="Proteomes" id="UP000005239"/>
    </source>
</evidence>
<reference evidence="2" key="1">
    <citation type="journal article" date="2008" name="Nat. Genet.">
        <title>The Pristionchus pacificus genome provides a unique perspective on nematode lifestyle and parasitism.</title>
        <authorList>
            <person name="Dieterich C."/>
            <person name="Clifton S.W."/>
            <person name="Schuster L.N."/>
            <person name="Chinwalla A."/>
            <person name="Delehaunty K."/>
            <person name="Dinkelacker I."/>
            <person name="Fulton L."/>
            <person name="Fulton R."/>
            <person name="Godfrey J."/>
            <person name="Minx P."/>
            <person name="Mitreva M."/>
            <person name="Roeseler W."/>
            <person name="Tian H."/>
            <person name="Witte H."/>
            <person name="Yang S.P."/>
            <person name="Wilson R.K."/>
            <person name="Sommer R.J."/>
        </authorList>
    </citation>
    <scope>NUCLEOTIDE SEQUENCE [LARGE SCALE GENOMIC DNA]</scope>
    <source>
        <strain evidence="2">PS312</strain>
    </source>
</reference>
<accession>A0A2A6CBK2</accession>
<proteinExistence type="predicted"/>
<organism evidence="1 2">
    <name type="scientific">Pristionchus pacificus</name>
    <name type="common">Parasitic nematode worm</name>
    <dbReference type="NCBI Taxonomy" id="54126"/>
    <lineage>
        <taxon>Eukaryota</taxon>
        <taxon>Metazoa</taxon>
        <taxon>Ecdysozoa</taxon>
        <taxon>Nematoda</taxon>
        <taxon>Chromadorea</taxon>
        <taxon>Rhabditida</taxon>
        <taxon>Rhabditina</taxon>
        <taxon>Diplogasteromorpha</taxon>
        <taxon>Diplogasteroidea</taxon>
        <taxon>Neodiplogasteridae</taxon>
        <taxon>Pristionchus</taxon>
    </lineage>
</organism>
<protein>
    <submittedName>
        <fullName evidence="1">Uncharacterized protein</fullName>
    </submittedName>
</protein>
<name>A0A2A6CBK2_PRIPA</name>
<dbReference type="Proteomes" id="UP000005239">
    <property type="component" value="Unassembled WGS sequence"/>
</dbReference>
<gene>
    <name evidence="1" type="primary">WBGene00277096</name>
</gene>
<sequence length="33" mass="4148">MVFNQLYYRCSKEEQSPRLFSKFHCEMLCWIDD</sequence>
<keyword evidence="2" id="KW-1185">Reference proteome</keyword>
<evidence type="ECO:0000313" key="1">
    <source>
        <dbReference type="EnsemblMetazoa" id="PPA38727.1"/>
    </source>
</evidence>